<dbReference type="SUPFAM" id="SSF48498">
    <property type="entry name" value="Tetracyclin repressor-like, C-terminal domain"/>
    <property type="match status" value="1"/>
</dbReference>
<dbReference type="RefSeq" id="WP_158033347.1">
    <property type="nucleotide sequence ID" value="NZ_ML708614.1"/>
</dbReference>
<evidence type="ECO:0000313" key="5">
    <source>
        <dbReference type="Proteomes" id="UP000325957"/>
    </source>
</evidence>
<evidence type="ECO:0000259" key="3">
    <source>
        <dbReference type="PROSITE" id="PS50977"/>
    </source>
</evidence>
<dbReference type="AlphaFoldDB" id="A0A5J5L0U3"/>
<dbReference type="Proteomes" id="UP000325957">
    <property type="component" value="Unassembled WGS sequence"/>
</dbReference>
<dbReference type="PROSITE" id="PS50977">
    <property type="entry name" value="HTH_TETR_2"/>
    <property type="match status" value="1"/>
</dbReference>
<dbReference type="GO" id="GO:0000976">
    <property type="term" value="F:transcription cis-regulatory region binding"/>
    <property type="evidence" value="ECO:0007669"/>
    <property type="project" value="TreeGrafter"/>
</dbReference>
<dbReference type="InterPro" id="IPR050109">
    <property type="entry name" value="HTH-type_TetR-like_transc_reg"/>
</dbReference>
<dbReference type="InterPro" id="IPR009057">
    <property type="entry name" value="Homeodomain-like_sf"/>
</dbReference>
<dbReference type="Gene3D" id="1.10.357.10">
    <property type="entry name" value="Tetracycline Repressor, domain 2"/>
    <property type="match status" value="1"/>
</dbReference>
<gene>
    <name evidence="4" type="ORF">FCK90_05770</name>
</gene>
<dbReference type="GO" id="GO:0003700">
    <property type="term" value="F:DNA-binding transcription factor activity"/>
    <property type="evidence" value="ECO:0007669"/>
    <property type="project" value="TreeGrafter"/>
</dbReference>
<name>A0A5J5L0U3_9MICC</name>
<dbReference type="InterPro" id="IPR001647">
    <property type="entry name" value="HTH_TetR"/>
</dbReference>
<dbReference type="OrthoDB" id="5242390at2"/>
<accession>A0A5J5L0U3</accession>
<dbReference type="InterPro" id="IPR036271">
    <property type="entry name" value="Tet_transcr_reg_TetR-rel_C_sf"/>
</dbReference>
<proteinExistence type="predicted"/>
<dbReference type="EMBL" id="SZWF01000005">
    <property type="protein sequence ID" value="KAA9394676.1"/>
    <property type="molecule type" value="Genomic_DNA"/>
</dbReference>
<comment type="caution">
    <text evidence="4">The sequence shown here is derived from an EMBL/GenBank/DDBJ whole genome shotgun (WGS) entry which is preliminary data.</text>
</comment>
<feature type="domain" description="HTH tetR-type" evidence="3">
    <location>
        <begin position="10"/>
        <end position="70"/>
    </location>
</feature>
<dbReference type="PANTHER" id="PTHR30055">
    <property type="entry name" value="HTH-TYPE TRANSCRIPTIONAL REGULATOR RUTR"/>
    <property type="match status" value="1"/>
</dbReference>
<keyword evidence="5" id="KW-1185">Reference proteome</keyword>
<reference evidence="4 5" key="1">
    <citation type="submission" date="2019-05" db="EMBL/GenBank/DDBJ databases">
        <title>Kocuria coralli sp. nov., a novel actinobacterium isolated from coral reef seawater.</title>
        <authorList>
            <person name="Li J."/>
        </authorList>
    </citation>
    <scope>NUCLEOTIDE SEQUENCE [LARGE SCALE GENOMIC DNA]</scope>
    <source>
        <strain evidence="4 5">SCSIO 13007</strain>
    </source>
</reference>
<evidence type="ECO:0000256" key="2">
    <source>
        <dbReference type="PROSITE-ProRule" id="PRU00335"/>
    </source>
</evidence>
<protein>
    <submittedName>
        <fullName evidence="4">TetR/AcrR family transcriptional regulator</fullName>
    </submittedName>
</protein>
<dbReference type="PANTHER" id="PTHR30055:SF229">
    <property type="entry name" value="HTH-TYPE TRANSCRIPTIONAL REPRESSOR RV1474C"/>
    <property type="match status" value="1"/>
</dbReference>
<evidence type="ECO:0000256" key="1">
    <source>
        <dbReference type="ARBA" id="ARBA00023125"/>
    </source>
</evidence>
<dbReference type="SUPFAM" id="SSF46689">
    <property type="entry name" value="Homeodomain-like"/>
    <property type="match status" value="1"/>
</dbReference>
<keyword evidence="1 2" id="KW-0238">DNA-binding</keyword>
<evidence type="ECO:0000313" key="4">
    <source>
        <dbReference type="EMBL" id="KAA9394676.1"/>
    </source>
</evidence>
<organism evidence="4 5">
    <name type="scientific">Kocuria coralli</name>
    <dbReference type="NCBI Taxonomy" id="1461025"/>
    <lineage>
        <taxon>Bacteria</taxon>
        <taxon>Bacillati</taxon>
        <taxon>Actinomycetota</taxon>
        <taxon>Actinomycetes</taxon>
        <taxon>Micrococcales</taxon>
        <taxon>Micrococcaceae</taxon>
        <taxon>Kocuria</taxon>
    </lineage>
</organism>
<feature type="DNA-binding region" description="H-T-H motif" evidence="2">
    <location>
        <begin position="33"/>
        <end position="52"/>
    </location>
</feature>
<dbReference type="Pfam" id="PF00440">
    <property type="entry name" value="TetR_N"/>
    <property type="match status" value="1"/>
</dbReference>
<sequence length="198" mass="21312">MPKVSEEYRRNRRRSVVDAATGCFLTEGYRGASMHEIIAATGLSAGAIYNHFPGGKSELVVACARTALDQVFDLAAQTASAPFDPESWLVGVLESLAAQPRLARLLLVTWGEAAVDPEVHGALGSHLEALRGLIDDRFSAWAVEQLGLSDREAADWVGMFSQAVLSVLQGWVVQSQLLPGFAHEAYLDYARTIAAVGE</sequence>